<evidence type="ECO:0000256" key="1">
    <source>
        <dbReference type="SAM" id="MobiDB-lite"/>
    </source>
</evidence>
<protein>
    <recommendedName>
        <fullName evidence="4">DUF3618 domain-containing protein</fullName>
    </recommendedName>
</protein>
<evidence type="ECO:0000313" key="2">
    <source>
        <dbReference type="EMBL" id="EQB15917.1"/>
    </source>
</evidence>
<gene>
    <name evidence="2" type="ORF">L284_10945</name>
</gene>
<dbReference type="Proteomes" id="UP000015527">
    <property type="component" value="Unassembled WGS sequence"/>
</dbReference>
<feature type="region of interest" description="Disordered" evidence="1">
    <location>
        <begin position="243"/>
        <end position="290"/>
    </location>
</feature>
<feature type="compositionally biased region" description="Basic and acidic residues" evidence="1">
    <location>
        <begin position="1"/>
        <end position="20"/>
    </location>
</feature>
<dbReference type="eggNOG" id="ENOG50335DZ">
    <property type="taxonomic scope" value="Bacteria"/>
</dbReference>
<dbReference type="PATRIC" id="fig|1096930.3.peg.2168"/>
<feature type="compositionally biased region" description="Low complexity" evidence="1">
    <location>
        <begin position="262"/>
        <end position="273"/>
    </location>
</feature>
<comment type="caution">
    <text evidence="2">The sequence shown here is derived from an EMBL/GenBank/DDBJ whole genome shotgun (WGS) entry which is preliminary data.</text>
</comment>
<reference evidence="2 3" key="1">
    <citation type="journal article" date="2013" name="Genome Announc.">
        <title>Genome Sequence of Novosphingobium lindaniclasticum LE124T, Isolated from a Hexachlorocyclohexane Dumpsite.</title>
        <authorList>
            <person name="Saxena A."/>
            <person name="Nayyar N."/>
            <person name="Sangwan N."/>
            <person name="Kumari R."/>
            <person name="Khurana J.P."/>
            <person name="Lal R."/>
        </authorList>
    </citation>
    <scope>NUCLEOTIDE SEQUENCE [LARGE SCALE GENOMIC DNA]</scope>
    <source>
        <strain evidence="2 3">LE124</strain>
    </source>
</reference>
<feature type="region of interest" description="Disordered" evidence="1">
    <location>
        <begin position="1"/>
        <end position="23"/>
    </location>
</feature>
<organism evidence="2 3">
    <name type="scientific">Novosphingobium lindaniclasticum LE124</name>
    <dbReference type="NCBI Taxonomy" id="1096930"/>
    <lineage>
        <taxon>Bacteria</taxon>
        <taxon>Pseudomonadati</taxon>
        <taxon>Pseudomonadota</taxon>
        <taxon>Alphaproteobacteria</taxon>
        <taxon>Sphingomonadales</taxon>
        <taxon>Sphingomonadaceae</taxon>
        <taxon>Novosphingobium</taxon>
    </lineage>
</organism>
<dbReference type="Pfam" id="PF12277">
    <property type="entry name" value="DUF3618"/>
    <property type="match status" value="1"/>
</dbReference>
<evidence type="ECO:0000313" key="3">
    <source>
        <dbReference type="Proteomes" id="UP000015527"/>
    </source>
</evidence>
<dbReference type="RefSeq" id="WP_021234036.1">
    <property type="nucleotide sequence ID" value="NZ_ATHL01000075.1"/>
</dbReference>
<dbReference type="AlphaFoldDB" id="T0HS78"/>
<name>T0HS78_9SPHN</name>
<dbReference type="EMBL" id="ATHL01000075">
    <property type="protein sequence ID" value="EQB15917.1"/>
    <property type="molecule type" value="Genomic_DNA"/>
</dbReference>
<proteinExistence type="predicted"/>
<evidence type="ECO:0008006" key="4">
    <source>
        <dbReference type="Google" id="ProtNLM"/>
    </source>
</evidence>
<dbReference type="OrthoDB" id="7471221at2"/>
<sequence length="290" mass="31563">MTDQTHQDPAEIERDIRRTQEQMSRTVDAIGDQLTPRNLLNALLDKAESNNVDARMLLDGARRNPLAIAMIAGGAIWLVSENDAKLPKIERHKHEPSSGPGVDPHHRDYISHMERVEARDGEDAASYQRRRDAARANYFMVERSHDDDDHSFRDKLDKAAEAFRNRRHAWSDSAAQAGKAVAGGSRTAVEAAAAKGQQLYSSNPLIGGLVAAAAGAFLGSLLPESEAEQQALGSIGERARGIASEQTNQLMSTAREKKDDLVAAAQESVASSESNERQGAETRPQPTLPI</sequence>
<keyword evidence="3" id="KW-1185">Reference proteome</keyword>
<accession>T0HS78</accession>
<dbReference type="InterPro" id="IPR022062">
    <property type="entry name" value="DUF3618"/>
</dbReference>